<evidence type="ECO:0000256" key="2">
    <source>
        <dbReference type="ARBA" id="ARBA00023136"/>
    </source>
</evidence>
<dbReference type="InterPro" id="IPR036942">
    <property type="entry name" value="Beta-barrel_TonB_sf"/>
</dbReference>
<name>A0A1M4UQM3_9BACT</name>
<dbReference type="Gene3D" id="2.170.130.10">
    <property type="entry name" value="TonB-dependent receptor, plug domain"/>
    <property type="match status" value="1"/>
</dbReference>
<proteinExistence type="predicted"/>
<evidence type="ECO:0000259" key="5">
    <source>
        <dbReference type="Pfam" id="PF07715"/>
    </source>
</evidence>
<gene>
    <name evidence="6" type="ORF">SAMN05444008_10225</name>
</gene>
<evidence type="ECO:0000256" key="4">
    <source>
        <dbReference type="SAM" id="SignalP"/>
    </source>
</evidence>
<feature type="domain" description="TonB-dependent receptor plug" evidence="5">
    <location>
        <begin position="158"/>
        <end position="259"/>
    </location>
</feature>
<dbReference type="Gene3D" id="2.40.170.20">
    <property type="entry name" value="TonB-dependent receptor, beta-barrel domain"/>
    <property type="match status" value="1"/>
</dbReference>
<dbReference type="SUPFAM" id="SSF49464">
    <property type="entry name" value="Carboxypeptidase regulatory domain-like"/>
    <property type="match status" value="1"/>
</dbReference>
<dbReference type="Pfam" id="PF07715">
    <property type="entry name" value="Plug"/>
    <property type="match status" value="1"/>
</dbReference>
<evidence type="ECO:0000256" key="3">
    <source>
        <dbReference type="ARBA" id="ARBA00023237"/>
    </source>
</evidence>
<comment type="subcellular location">
    <subcellularLocation>
        <location evidence="1">Cell outer membrane</location>
    </subcellularLocation>
</comment>
<keyword evidence="3" id="KW-0998">Cell outer membrane</keyword>
<feature type="signal peptide" evidence="4">
    <location>
        <begin position="1"/>
        <end position="23"/>
    </location>
</feature>
<organism evidence="6 7">
    <name type="scientific">Cnuella takakiae</name>
    <dbReference type="NCBI Taxonomy" id="1302690"/>
    <lineage>
        <taxon>Bacteria</taxon>
        <taxon>Pseudomonadati</taxon>
        <taxon>Bacteroidota</taxon>
        <taxon>Chitinophagia</taxon>
        <taxon>Chitinophagales</taxon>
        <taxon>Chitinophagaceae</taxon>
        <taxon>Cnuella</taxon>
    </lineage>
</organism>
<evidence type="ECO:0000256" key="1">
    <source>
        <dbReference type="ARBA" id="ARBA00004442"/>
    </source>
</evidence>
<dbReference type="OrthoDB" id="830178at2"/>
<accession>A0A1M4UQM3</accession>
<dbReference type="Gene3D" id="2.60.40.1120">
    <property type="entry name" value="Carboxypeptidase-like, regulatory domain"/>
    <property type="match status" value="1"/>
</dbReference>
<dbReference type="AlphaFoldDB" id="A0A1M4UQM3"/>
<dbReference type="InterPro" id="IPR012910">
    <property type="entry name" value="Plug_dom"/>
</dbReference>
<dbReference type="InterPro" id="IPR037066">
    <property type="entry name" value="Plug_dom_sf"/>
</dbReference>
<sequence length="1066" mass="115963">MKHLLSTRTLPVALLFSALALYAQPAATQQKARGAQPTVAAPKTDGFVLLKGTILEAASRKPLAGASVRYKNISAAITDASGNFSIKVPDYKVSVEVEAPGFQLKEIALQGASSVQASLMEDAFSSVYDAANTPAGTLLQSQSPFSQRSLNLSGAWERPFETADTYLQGKVAGLNVIRRSGTPGSGASLFLRGLSSLNATNQPLLVIDGILYDNTEYGTSMMGGSFNNPLSMIDIKDIDNITVIKDATSLYGTKGANGVIQITTARARELATRIDFAAYTGINFAPKALPLMGAADYRTLVSGMLQTAGMSAAQLAAQPWMNDNTASADYYRYHNNTDWQNQVLKNAAAQNYYLKITGGDNIARYALSMGYLANEGTLRNSGVKRYNTRFNGDFNLSRRLTASTNLSFTFNEQNLRDQGQNTNVNLLLSSLLKSPLLRVNEVSASGAESPDLAGLDIFNRSNPVALSRLAIGQNNSYRFMGVIGFNYQINPAFSLQTNLGVTLDKVRETMFLPSKGVLADSLATAVAKNRSGSAVKRLFQLLSDTRLQYQKTFGNIHDLSAAIGFRYQTSQIEEDFGKGFNSATDELRSVSFGLNTLRQIGGNLGLWRWTNQYSSIDYRLRNRYLLSLQAAFDGSSRFGKLASGSARRRDGINLAFMPSLSAGWVVSSESFMKDLPFVDHLKLRATYGLTGNDDIGNYTTRNYYVSQNLLGLQGLVRGNIGNDKLQWEEATKFNGGIDLALFKERVSLSVDAYKQRTRHMLLFEPAPAASGLTTMATSNAGMSVNGWEAALNLRLVNQPKLKWDIGGTVGNYRMRITEMPGGAKQTAMGDATYMSAVGGQPNAFWGQQATWVYATDADAAAEGLSIRTANGQLVPFKGGDMRFADLNGDKVIDDADRTNMGNPNPQFFGGFQTGLTYKRFNLQALATYSYGNEVYNSVRRQLESASGYANQLASVIERWTKNGDMNAMPRATWGDPMGNGRFSSRWIEDGSYLRLRTVSLSYNLPVKAGLVKYAVVYANGNNLVTLTRYKGYDPEFSAGNSLYAQGVDAGMEPQVRSVQAGVRIGL</sequence>
<evidence type="ECO:0000313" key="7">
    <source>
        <dbReference type="Proteomes" id="UP000184368"/>
    </source>
</evidence>
<dbReference type="STRING" id="1302690.BUE76_13570"/>
<dbReference type="EMBL" id="FQUO01000002">
    <property type="protein sequence ID" value="SHE58989.1"/>
    <property type="molecule type" value="Genomic_DNA"/>
</dbReference>
<keyword evidence="2" id="KW-0472">Membrane</keyword>
<keyword evidence="4" id="KW-0732">Signal</keyword>
<dbReference type="InterPro" id="IPR023996">
    <property type="entry name" value="TonB-dep_OMP_SusC/RagA"/>
</dbReference>
<dbReference type="Proteomes" id="UP000184368">
    <property type="component" value="Unassembled WGS sequence"/>
</dbReference>
<dbReference type="SUPFAM" id="SSF56935">
    <property type="entry name" value="Porins"/>
    <property type="match status" value="1"/>
</dbReference>
<dbReference type="GO" id="GO:0009279">
    <property type="term" value="C:cell outer membrane"/>
    <property type="evidence" value="ECO:0007669"/>
    <property type="project" value="UniProtKB-SubCell"/>
</dbReference>
<dbReference type="RefSeq" id="WP_073039562.1">
    <property type="nucleotide sequence ID" value="NZ_FQUO01000002.1"/>
</dbReference>
<dbReference type="NCBIfam" id="TIGR04056">
    <property type="entry name" value="OMP_RagA_SusC"/>
    <property type="match status" value="1"/>
</dbReference>
<protein>
    <submittedName>
        <fullName evidence="6">TonB-linked outer membrane protein, SusC/RagA family</fullName>
    </submittedName>
</protein>
<reference evidence="6 7" key="1">
    <citation type="submission" date="2016-11" db="EMBL/GenBank/DDBJ databases">
        <authorList>
            <person name="Jaros S."/>
            <person name="Januszkiewicz K."/>
            <person name="Wedrychowicz H."/>
        </authorList>
    </citation>
    <scope>NUCLEOTIDE SEQUENCE [LARGE SCALE GENOMIC DNA]</scope>
    <source>
        <strain evidence="6 7">DSM 26897</strain>
    </source>
</reference>
<evidence type="ECO:0000313" key="6">
    <source>
        <dbReference type="EMBL" id="SHE58989.1"/>
    </source>
</evidence>
<feature type="chain" id="PRO_5013336271" evidence="4">
    <location>
        <begin position="24"/>
        <end position="1066"/>
    </location>
</feature>
<dbReference type="InterPro" id="IPR008969">
    <property type="entry name" value="CarboxyPept-like_regulatory"/>
</dbReference>
<keyword evidence="7" id="KW-1185">Reference proteome</keyword>